<evidence type="ECO:0000256" key="1">
    <source>
        <dbReference type="ARBA" id="ARBA00004651"/>
    </source>
</evidence>
<keyword evidence="3 6" id="KW-0812">Transmembrane</keyword>
<dbReference type="EMBL" id="JAUORK010000002">
    <property type="protein sequence ID" value="MDO6670834.1"/>
    <property type="molecule type" value="Genomic_DNA"/>
</dbReference>
<accession>A0AAP4TVC8</accession>
<dbReference type="InterPro" id="IPR050833">
    <property type="entry name" value="Poly_Biosynth_Transport"/>
</dbReference>
<evidence type="ECO:0000313" key="7">
    <source>
        <dbReference type="EMBL" id="MDO6670834.1"/>
    </source>
</evidence>
<gene>
    <name evidence="7" type="ORF">Q4535_01760</name>
</gene>
<feature type="transmembrane region" description="Helical" evidence="6">
    <location>
        <begin position="370"/>
        <end position="391"/>
    </location>
</feature>
<comment type="subcellular location">
    <subcellularLocation>
        <location evidence="1">Cell membrane</location>
        <topology evidence="1">Multi-pass membrane protein</topology>
    </subcellularLocation>
</comment>
<sequence>MISKLKKSKFLRGVAVVIVGTATAQLISLLFSPLLTRVYSPTAFGLLGAFTAILSVLIPFCTMSLPIAIVLPKEESKANKLVVLTLFTSVVISSLIAFLYYLYSKEIGDILNLEGSEGLYYFIPVAMICSTFYLVMNYRVLRHELYKIKAQASVIHSIWFNISKLAIGFVYPISITLVALTAISNGVFAIILLILKNKKFPDKKHVDINIDLRGLADIGKEYKRFAIYRTPQSMINAISQNIPTILLATFFGAASVGYYTLSRMVLTAPVTLIGQSVSSVFLPKFNAKYNSNENYNKMLIMSVLSLFLLAIIPFSILFFQGENIFNFVFGKEWSTAGIYAEWLAVWMFFGFINTPCVSAISVLNLQFGFLIYEILSVSLRSIGIILGLYYFNSDITAIALFSILGGALNLSLILWVIYNSIRSNSKAVF</sequence>
<evidence type="ECO:0000256" key="4">
    <source>
        <dbReference type="ARBA" id="ARBA00022989"/>
    </source>
</evidence>
<organism evidence="7 8">
    <name type="scientific">Cobetia amphilecti</name>
    <dbReference type="NCBI Taxonomy" id="1055104"/>
    <lineage>
        <taxon>Bacteria</taxon>
        <taxon>Pseudomonadati</taxon>
        <taxon>Pseudomonadota</taxon>
        <taxon>Gammaproteobacteria</taxon>
        <taxon>Oceanospirillales</taxon>
        <taxon>Halomonadaceae</taxon>
        <taxon>Cobetia</taxon>
    </lineage>
</organism>
<dbReference type="GO" id="GO:0005886">
    <property type="term" value="C:plasma membrane"/>
    <property type="evidence" value="ECO:0007669"/>
    <property type="project" value="UniProtKB-SubCell"/>
</dbReference>
<reference evidence="7" key="1">
    <citation type="submission" date="2023-07" db="EMBL/GenBank/DDBJ databases">
        <title>Genome content predicts the carbon catabolic preferences of heterotrophic bacteria.</title>
        <authorList>
            <person name="Gralka M."/>
        </authorList>
    </citation>
    <scope>NUCLEOTIDE SEQUENCE</scope>
    <source>
        <strain evidence="7">C2R13</strain>
    </source>
</reference>
<dbReference type="PANTHER" id="PTHR30250:SF28">
    <property type="entry name" value="POLYSACCHARIDE BIOSYNTHESIS PROTEIN"/>
    <property type="match status" value="1"/>
</dbReference>
<evidence type="ECO:0000256" key="3">
    <source>
        <dbReference type="ARBA" id="ARBA00022692"/>
    </source>
</evidence>
<feature type="transmembrane region" description="Helical" evidence="6">
    <location>
        <begin position="43"/>
        <end position="69"/>
    </location>
</feature>
<feature type="transmembrane region" description="Helical" evidence="6">
    <location>
        <begin position="148"/>
        <end position="167"/>
    </location>
</feature>
<evidence type="ECO:0000256" key="6">
    <source>
        <dbReference type="SAM" id="Phobius"/>
    </source>
</evidence>
<dbReference type="PANTHER" id="PTHR30250">
    <property type="entry name" value="PST FAMILY PREDICTED COLANIC ACID TRANSPORTER"/>
    <property type="match status" value="1"/>
</dbReference>
<feature type="transmembrane region" description="Helical" evidence="6">
    <location>
        <begin position="397"/>
        <end position="418"/>
    </location>
</feature>
<feature type="transmembrane region" description="Helical" evidence="6">
    <location>
        <begin position="12"/>
        <end position="31"/>
    </location>
</feature>
<feature type="transmembrane region" description="Helical" evidence="6">
    <location>
        <begin position="81"/>
        <end position="103"/>
    </location>
</feature>
<evidence type="ECO:0000313" key="8">
    <source>
        <dbReference type="Proteomes" id="UP001170481"/>
    </source>
</evidence>
<dbReference type="Proteomes" id="UP001170481">
    <property type="component" value="Unassembled WGS sequence"/>
</dbReference>
<comment type="caution">
    <text evidence="7">The sequence shown here is derived from an EMBL/GenBank/DDBJ whole genome shotgun (WGS) entry which is preliminary data.</text>
</comment>
<feature type="transmembrane region" description="Helical" evidence="6">
    <location>
        <begin position="339"/>
        <end position="363"/>
    </location>
</feature>
<evidence type="ECO:0000256" key="2">
    <source>
        <dbReference type="ARBA" id="ARBA00022475"/>
    </source>
</evidence>
<dbReference type="Pfam" id="PF13440">
    <property type="entry name" value="Polysacc_synt_3"/>
    <property type="match status" value="1"/>
</dbReference>
<feature type="transmembrane region" description="Helical" evidence="6">
    <location>
        <begin position="298"/>
        <end position="319"/>
    </location>
</feature>
<keyword evidence="4 6" id="KW-1133">Transmembrane helix</keyword>
<keyword evidence="5 6" id="KW-0472">Membrane</keyword>
<dbReference type="RefSeq" id="WP_303592712.1">
    <property type="nucleotide sequence ID" value="NZ_JAUORK010000002.1"/>
</dbReference>
<feature type="transmembrane region" description="Helical" evidence="6">
    <location>
        <begin position="173"/>
        <end position="195"/>
    </location>
</feature>
<keyword evidence="2" id="KW-1003">Cell membrane</keyword>
<evidence type="ECO:0000256" key="5">
    <source>
        <dbReference type="ARBA" id="ARBA00023136"/>
    </source>
</evidence>
<dbReference type="AlphaFoldDB" id="A0AAP4TVC8"/>
<feature type="transmembrane region" description="Helical" evidence="6">
    <location>
        <begin position="118"/>
        <end position="136"/>
    </location>
</feature>
<feature type="transmembrane region" description="Helical" evidence="6">
    <location>
        <begin position="242"/>
        <end position="260"/>
    </location>
</feature>
<proteinExistence type="predicted"/>
<feature type="transmembrane region" description="Helical" evidence="6">
    <location>
        <begin position="266"/>
        <end position="286"/>
    </location>
</feature>
<protein>
    <submittedName>
        <fullName evidence="7">Oligosaccharide flippase family protein</fullName>
    </submittedName>
</protein>
<name>A0AAP4TVC8_9GAMM</name>